<dbReference type="Proteomes" id="UP000770717">
    <property type="component" value="Unassembled WGS sequence"/>
</dbReference>
<protein>
    <submittedName>
        <fullName evidence="1">Uncharacterized protein</fullName>
    </submittedName>
</protein>
<accession>A0A8J6F1D9</accession>
<gene>
    <name evidence="1" type="ORF">GDO78_012425</name>
</gene>
<organism evidence="1 2">
    <name type="scientific">Eleutherodactylus coqui</name>
    <name type="common">Puerto Rican coqui</name>
    <dbReference type="NCBI Taxonomy" id="57060"/>
    <lineage>
        <taxon>Eukaryota</taxon>
        <taxon>Metazoa</taxon>
        <taxon>Chordata</taxon>
        <taxon>Craniata</taxon>
        <taxon>Vertebrata</taxon>
        <taxon>Euteleostomi</taxon>
        <taxon>Amphibia</taxon>
        <taxon>Batrachia</taxon>
        <taxon>Anura</taxon>
        <taxon>Neobatrachia</taxon>
        <taxon>Hyloidea</taxon>
        <taxon>Eleutherodactylidae</taxon>
        <taxon>Eleutherodactylinae</taxon>
        <taxon>Eleutherodactylus</taxon>
        <taxon>Eleutherodactylus</taxon>
    </lineage>
</organism>
<sequence>MSSSSGSISGIVSISLFNCVKCNRQDHCLSKTKFNSKSSRVFTSLFFHINLKNLEGPLPFRIMWGLSHPSTVGPLKSNNLNRFSKKILRI</sequence>
<reference evidence="1" key="1">
    <citation type="thesis" date="2020" institute="ProQuest LLC" country="789 East Eisenhower Parkway, Ann Arbor, MI, USA">
        <title>Comparative Genomics and Chromosome Evolution.</title>
        <authorList>
            <person name="Mudd A.B."/>
        </authorList>
    </citation>
    <scope>NUCLEOTIDE SEQUENCE</scope>
    <source>
        <strain evidence="1">HN-11 Male</strain>
        <tissue evidence="1">Kidney and liver</tissue>
    </source>
</reference>
<dbReference type="EMBL" id="WNTK01000008">
    <property type="protein sequence ID" value="KAG9478756.1"/>
    <property type="molecule type" value="Genomic_DNA"/>
</dbReference>
<keyword evidence="2" id="KW-1185">Reference proteome</keyword>
<comment type="caution">
    <text evidence="1">The sequence shown here is derived from an EMBL/GenBank/DDBJ whole genome shotgun (WGS) entry which is preliminary data.</text>
</comment>
<dbReference type="AlphaFoldDB" id="A0A8J6F1D9"/>
<name>A0A8J6F1D9_ELECQ</name>
<evidence type="ECO:0000313" key="2">
    <source>
        <dbReference type="Proteomes" id="UP000770717"/>
    </source>
</evidence>
<evidence type="ECO:0000313" key="1">
    <source>
        <dbReference type="EMBL" id="KAG9478756.1"/>
    </source>
</evidence>
<proteinExistence type="predicted"/>